<keyword evidence="3" id="KW-1185">Reference proteome</keyword>
<gene>
    <name evidence="2" type="ORF">SAMN04488058_11242</name>
</gene>
<dbReference type="SMART" id="SM00769">
    <property type="entry name" value="WHy"/>
    <property type="match status" value="1"/>
</dbReference>
<dbReference type="EMBL" id="FNZA01000012">
    <property type="protein sequence ID" value="SEJ62185.1"/>
    <property type="molecule type" value="Genomic_DNA"/>
</dbReference>
<dbReference type="Gene3D" id="2.60.40.1820">
    <property type="match status" value="1"/>
</dbReference>
<feature type="domain" description="Water stress and hypersensitive response" evidence="1">
    <location>
        <begin position="43"/>
        <end position="159"/>
    </location>
</feature>
<dbReference type="AlphaFoldDB" id="A0A1H7AME8"/>
<proteinExistence type="predicted"/>
<protein>
    <submittedName>
        <fullName evidence="2">LEA14-like dessication related protein</fullName>
    </submittedName>
</protein>
<organism evidence="2 3">
    <name type="scientific">Deinococcus reticulitermitis</name>
    <dbReference type="NCBI Taxonomy" id="856736"/>
    <lineage>
        <taxon>Bacteria</taxon>
        <taxon>Thermotogati</taxon>
        <taxon>Deinococcota</taxon>
        <taxon>Deinococci</taxon>
        <taxon>Deinococcales</taxon>
        <taxon>Deinococcaceae</taxon>
        <taxon>Deinococcus</taxon>
    </lineage>
</organism>
<dbReference type="GO" id="GO:0009269">
    <property type="term" value="P:response to desiccation"/>
    <property type="evidence" value="ECO:0007669"/>
    <property type="project" value="InterPro"/>
</dbReference>
<sequence length="171" mass="18019">MKNACYAGRMRPYGPLALALLLASCAPVTQIVQVPQIEVEGIRLISLSLPAAGRAAEAGLTLALKVTNPNPVPVRVANVAAELVIEGEKVGDIVLPNVDLPARGQRTQQASLQVPVTLGTVGTLIRVARGEEVSYRLDGTFTADLGALGRPTFGPFTLSQGVWKQPALRVF</sequence>
<dbReference type="Proteomes" id="UP000199223">
    <property type="component" value="Unassembled WGS sequence"/>
</dbReference>
<dbReference type="STRING" id="856736.SAMN04488058_11242"/>
<evidence type="ECO:0000313" key="3">
    <source>
        <dbReference type="Proteomes" id="UP000199223"/>
    </source>
</evidence>
<dbReference type="InterPro" id="IPR004864">
    <property type="entry name" value="LEA_2"/>
</dbReference>
<accession>A0A1H7AME8</accession>
<dbReference type="PROSITE" id="PS51257">
    <property type="entry name" value="PROKAR_LIPOPROTEIN"/>
    <property type="match status" value="1"/>
</dbReference>
<dbReference type="InterPro" id="IPR013990">
    <property type="entry name" value="WHy-dom"/>
</dbReference>
<dbReference type="Pfam" id="PF03168">
    <property type="entry name" value="LEA_2"/>
    <property type="match status" value="1"/>
</dbReference>
<name>A0A1H7AME8_9DEIO</name>
<reference evidence="3" key="1">
    <citation type="submission" date="2016-10" db="EMBL/GenBank/DDBJ databases">
        <authorList>
            <person name="Varghese N."/>
            <person name="Submissions S."/>
        </authorList>
    </citation>
    <scope>NUCLEOTIDE SEQUENCE [LARGE SCALE GENOMIC DNA]</scope>
    <source>
        <strain evidence="3">CGMCC 1.10218</strain>
    </source>
</reference>
<evidence type="ECO:0000313" key="2">
    <source>
        <dbReference type="EMBL" id="SEJ62185.1"/>
    </source>
</evidence>
<dbReference type="SUPFAM" id="SSF117070">
    <property type="entry name" value="LEA14-like"/>
    <property type="match status" value="1"/>
</dbReference>
<evidence type="ECO:0000259" key="1">
    <source>
        <dbReference type="SMART" id="SM00769"/>
    </source>
</evidence>